<evidence type="ECO:0000256" key="2">
    <source>
        <dbReference type="SAM" id="Phobius"/>
    </source>
</evidence>
<sequence length="102" mass="11924">MLLLNEPPHKSCTRATTTTHEEGKQGYSQEEVGQRLYLLQLEEEGSSLTLVFSRRMWRRNSKSLTRRKRGGGTIYLSHFIDLHIIGFVLYLTKFFILCKTIF</sequence>
<gene>
    <name evidence="3" type="ORF">Lalb_Chr01g0019581</name>
</gene>
<protein>
    <submittedName>
        <fullName evidence="3">Uncharacterized protein</fullName>
    </submittedName>
</protein>
<keyword evidence="4" id="KW-1185">Reference proteome</keyword>
<proteinExistence type="predicted"/>
<dbReference type="EMBL" id="WOCE01000001">
    <property type="protein sequence ID" value="KAE9621892.1"/>
    <property type="molecule type" value="Genomic_DNA"/>
</dbReference>
<comment type="caution">
    <text evidence="3">The sequence shown here is derived from an EMBL/GenBank/DDBJ whole genome shotgun (WGS) entry which is preliminary data.</text>
</comment>
<feature type="region of interest" description="Disordered" evidence="1">
    <location>
        <begin position="1"/>
        <end position="28"/>
    </location>
</feature>
<keyword evidence="2" id="KW-1133">Transmembrane helix</keyword>
<dbReference type="Proteomes" id="UP000447434">
    <property type="component" value="Chromosome 1"/>
</dbReference>
<accession>A0A6A4R9F4</accession>
<evidence type="ECO:0000313" key="4">
    <source>
        <dbReference type="Proteomes" id="UP000447434"/>
    </source>
</evidence>
<organism evidence="3 4">
    <name type="scientific">Lupinus albus</name>
    <name type="common">White lupine</name>
    <name type="synonym">Lupinus termis</name>
    <dbReference type="NCBI Taxonomy" id="3870"/>
    <lineage>
        <taxon>Eukaryota</taxon>
        <taxon>Viridiplantae</taxon>
        <taxon>Streptophyta</taxon>
        <taxon>Embryophyta</taxon>
        <taxon>Tracheophyta</taxon>
        <taxon>Spermatophyta</taxon>
        <taxon>Magnoliopsida</taxon>
        <taxon>eudicotyledons</taxon>
        <taxon>Gunneridae</taxon>
        <taxon>Pentapetalae</taxon>
        <taxon>rosids</taxon>
        <taxon>fabids</taxon>
        <taxon>Fabales</taxon>
        <taxon>Fabaceae</taxon>
        <taxon>Papilionoideae</taxon>
        <taxon>50 kb inversion clade</taxon>
        <taxon>genistoids sensu lato</taxon>
        <taxon>core genistoids</taxon>
        <taxon>Genisteae</taxon>
        <taxon>Lupinus</taxon>
    </lineage>
</organism>
<name>A0A6A4R9F4_LUPAL</name>
<feature type="transmembrane region" description="Helical" evidence="2">
    <location>
        <begin position="74"/>
        <end position="96"/>
    </location>
</feature>
<evidence type="ECO:0000313" key="3">
    <source>
        <dbReference type="EMBL" id="KAE9621892.1"/>
    </source>
</evidence>
<keyword evidence="2" id="KW-0472">Membrane</keyword>
<reference evidence="4" key="1">
    <citation type="journal article" date="2020" name="Nat. Commun.">
        <title>Genome sequence of the cluster root forming white lupin.</title>
        <authorList>
            <person name="Hufnagel B."/>
            <person name="Marques A."/>
            <person name="Soriano A."/>
            <person name="Marques L."/>
            <person name="Divol F."/>
            <person name="Doumas P."/>
            <person name="Sallet E."/>
            <person name="Mancinotti D."/>
            <person name="Carrere S."/>
            <person name="Marande W."/>
            <person name="Arribat S."/>
            <person name="Keller J."/>
            <person name="Huneau C."/>
            <person name="Blein T."/>
            <person name="Aime D."/>
            <person name="Laguerre M."/>
            <person name="Taylor J."/>
            <person name="Schubert V."/>
            <person name="Nelson M."/>
            <person name="Geu-Flores F."/>
            <person name="Crespi M."/>
            <person name="Gallardo-Guerrero K."/>
            <person name="Delaux P.-M."/>
            <person name="Salse J."/>
            <person name="Berges H."/>
            <person name="Guyot R."/>
            <person name="Gouzy J."/>
            <person name="Peret B."/>
        </authorList>
    </citation>
    <scope>NUCLEOTIDE SEQUENCE [LARGE SCALE GENOMIC DNA]</scope>
    <source>
        <strain evidence="4">cv. Amiga</strain>
    </source>
</reference>
<evidence type="ECO:0000256" key="1">
    <source>
        <dbReference type="SAM" id="MobiDB-lite"/>
    </source>
</evidence>
<dbReference type="AlphaFoldDB" id="A0A6A4R9F4"/>
<keyword evidence="2" id="KW-0812">Transmembrane</keyword>